<evidence type="ECO:0000256" key="3">
    <source>
        <dbReference type="SAM" id="MobiDB-lite"/>
    </source>
</evidence>
<dbReference type="EMBL" id="JBHTHU010000010">
    <property type="protein sequence ID" value="MFD0751055.1"/>
    <property type="molecule type" value="Genomic_DNA"/>
</dbReference>
<dbReference type="InterPro" id="IPR050282">
    <property type="entry name" value="Cycloisomerase_2"/>
</dbReference>
<accession>A0ABW2Z2X3</accession>
<dbReference type="PANTHER" id="PTHR30344:SF1">
    <property type="entry name" value="6-PHOSPHOGLUCONOLACTONASE"/>
    <property type="match status" value="1"/>
</dbReference>
<dbReference type="SUPFAM" id="SSF51004">
    <property type="entry name" value="C-terminal (heme d1) domain of cytochrome cd1-nitrite reductase"/>
    <property type="match status" value="1"/>
</dbReference>
<proteinExistence type="inferred from homology"/>
<dbReference type="InterPro" id="IPR019405">
    <property type="entry name" value="Lactonase_7-beta_prop"/>
</dbReference>
<dbReference type="Gene3D" id="2.130.10.10">
    <property type="entry name" value="YVTN repeat-like/Quinoprotein amine dehydrogenase"/>
    <property type="match status" value="1"/>
</dbReference>
<gene>
    <name evidence="4" type="ORF">ACFQZS_12945</name>
</gene>
<dbReference type="RefSeq" id="WP_377100876.1">
    <property type="nucleotide sequence ID" value="NZ_JBHTHU010000010.1"/>
</dbReference>
<comment type="similarity">
    <text evidence="1">Belongs to the cycloisomerase 2 family.</text>
</comment>
<comment type="caution">
    <text evidence="4">The sequence shown here is derived from an EMBL/GenBank/DDBJ whole genome shotgun (WGS) entry which is preliminary data.</text>
</comment>
<dbReference type="InterPro" id="IPR015943">
    <property type="entry name" value="WD40/YVTN_repeat-like_dom_sf"/>
</dbReference>
<keyword evidence="2" id="KW-0313">Glucose metabolism</keyword>
<feature type="region of interest" description="Disordered" evidence="3">
    <location>
        <begin position="148"/>
        <end position="174"/>
    </location>
</feature>
<name>A0ABW2Z2X3_9SPHI</name>
<dbReference type="Proteomes" id="UP001596958">
    <property type="component" value="Unassembled WGS sequence"/>
</dbReference>
<reference evidence="5" key="1">
    <citation type="journal article" date="2019" name="Int. J. Syst. Evol. Microbiol.">
        <title>The Global Catalogue of Microorganisms (GCM) 10K type strain sequencing project: providing services to taxonomists for standard genome sequencing and annotation.</title>
        <authorList>
            <consortium name="The Broad Institute Genomics Platform"/>
            <consortium name="The Broad Institute Genome Sequencing Center for Infectious Disease"/>
            <person name="Wu L."/>
            <person name="Ma J."/>
        </authorList>
    </citation>
    <scope>NUCLEOTIDE SEQUENCE [LARGE SCALE GENOMIC DNA]</scope>
    <source>
        <strain evidence="5">CCUG 63418</strain>
    </source>
</reference>
<protein>
    <submittedName>
        <fullName evidence="4">Lactonase family protein</fullName>
    </submittedName>
</protein>
<dbReference type="Pfam" id="PF10282">
    <property type="entry name" value="Lactonase"/>
    <property type="match status" value="1"/>
</dbReference>
<organism evidence="4 5">
    <name type="scientific">Mucilaginibacter calamicampi</name>
    <dbReference type="NCBI Taxonomy" id="1302352"/>
    <lineage>
        <taxon>Bacteria</taxon>
        <taxon>Pseudomonadati</taxon>
        <taxon>Bacteroidota</taxon>
        <taxon>Sphingobacteriia</taxon>
        <taxon>Sphingobacteriales</taxon>
        <taxon>Sphingobacteriaceae</taxon>
        <taxon>Mucilaginibacter</taxon>
    </lineage>
</organism>
<keyword evidence="2" id="KW-0119">Carbohydrate metabolism</keyword>
<keyword evidence="5" id="KW-1185">Reference proteome</keyword>
<evidence type="ECO:0000256" key="2">
    <source>
        <dbReference type="ARBA" id="ARBA00022526"/>
    </source>
</evidence>
<evidence type="ECO:0000256" key="1">
    <source>
        <dbReference type="ARBA" id="ARBA00005564"/>
    </source>
</evidence>
<evidence type="ECO:0000313" key="4">
    <source>
        <dbReference type="EMBL" id="MFD0751055.1"/>
    </source>
</evidence>
<sequence length="375" mass="40136">MNKLFLALAILLPVLAIGQKKEKPAPKVYNLIIGGYTNAQGGKGITVYRFYAETGRTAYLGEIEAQNPTYLTVSPDGKFVYASSETREGSVSAFSFDYVSGSLKFINKQLTAGANPVHVTIDKDAKNVVASNYGGTMSVLPVNKDGSLGPASQTIKGEGKGAHPQRQTGPHIHSLTFSPDEKYALYADLGADKITIAKYKANKVPAISPEDEVVEKVKPGSGPRHMEFSPNGKFLYLVNELGGTINAYSYSKGKLNLVDSLNMSAPEFTGNAGADIHLTPDGRFLYASNRGTANELLAYAVDPVSGKLTYLQRYPTPTEPRNFVIEPGGRFLILAAQKGNLVQIYKIDKGNGALVAQNNAISIAAPTVLKLVSAE</sequence>
<dbReference type="InterPro" id="IPR011048">
    <property type="entry name" value="Haem_d1_sf"/>
</dbReference>
<evidence type="ECO:0000313" key="5">
    <source>
        <dbReference type="Proteomes" id="UP001596958"/>
    </source>
</evidence>
<dbReference type="PANTHER" id="PTHR30344">
    <property type="entry name" value="6-PHOSPHOGLUCONOLACTONASE-RELATED"/>
    <property type="match status" value="1"/>
</dbReference>